<dbReference type="STRING" id="1802516.A3A75_02795"/>
<gene>
    <name evidence="1" type="ORF">A3A75_02795</name>
</gene>
<evidence type="ECO:0000313" key="2">
    <source>
        <dbReference type="Proteomes" id="UP000179018"/>
    </source>
</evidence>
<proteinExistence type="predicted"/>
<dbReference type="AlphaFoldDB" id="A0A1F8BAM1"/>
<evidence type="ECO:0000313" key="1">
    <source>
        <dbReference type="EMBL" id="OGM61063.1"/>
    </source>
</evidence>
<dbReference type="EMBL" id="MGHC01000001">
    <property type="protein sequence ID" value="OGM61063.1"/>
    <property type="molecule type" value="Genomic_DNA"/>
</dbReference>
<organism evidence="1 2">
    <name type="scientific">Candidatus Woesebacteria bacterium RIFCSPLOWO2_01_FULL_39_10</name>
    <dbReference type="NCBI Taxonomy" id="1802516"/>
    <lineage>
        <taxon>Bacteria</taxon>
        <taxon>Candidatus Woeseibacteriota</taxon>
    </lineage>
</organism>
<sequence>MSLVDRLAAFFNPSKGEETTAEREYQLGIVVQYHGPYNNITQGPDKDMPALAQVAAIQRNYDKYPIGDDRRIRYGLVPVTDWYDKERGQLWLKAGDRAWTTITEKNELKLFEGPRPPDDGNSWTIWCPTFVPSSYLNPTKPT</sequence>
<dbReference type="Proteomes" id="UP000179018">
    <property type="component" value="Unassembled WGS sequence"/>
</dbReference>
<name>A0A1F8BAM1_9BACT</name>
<reference evidence="1 2" key="1">
    <citation type="journal article" date="2016" name="Nat. Commun.">
        <title>Thousands of microbial genomes shed light on interconnected biogeochemical processes in an aquifer system.</title>
        <authorList>
            <person name="Anantharaman K."/>
            <person name="Brown C.T."/>
            <person name="Hug L.A."/>
            <person name="Sharon I."/>
            <person name="Castelle C.J."/>
            <person name="Probst A.J."/>
            <person name="Thomas B.C."/>
            <person name="Singh A."/>
            <person name="Wilkins M.J."/>
            <person name="Karaoz U."/>
            <person name="Brodie E.L."/>
            <person name="Williams K.H."/>
            <person name="Hubbard S.S."/>
            <person name="Banfield J.F."/>
        </authorList>
    </citation>
    <scope>NUCLEOTIDE SEQUENCE [LARGE SCALE GENOMIC DNA]</scope>
</reference>
<protein>
    <submittedName>
        <fullName evidence="1">Uncharacterized protein</fullName>
    </submittedName>
</protein>
<comment type="caution">
    <text evidence="1">The sequence shown here is derived from an EMBL/GenBank/DDBJ whole genome shotgun (WGS) entry which is preliminary data.</text>
</comment>
<accession>A0A1F8BAM1</accession>